<keyword evidence="2" id="KW-1185">Reference proteome</keyword>
<dbReference type="Proteomes" id="UP000000739">
    <property type="component" value="Chromosome"/>
</dbReference>
<evidence type="ECO:0000313" key="2">
    <source>
        <dbReference type="Proteomes" id="UP000000739"/>
    </source>
</evidence>
<sequence>MQLSSKKWRRVGLFFSVLLALLLIHGIGLSSSDTGADPGPEKTAENFIQMGPLTINKRSKQATIKVRTAIDQGVLEYLMVDDHGKAYESAFKVDNLLPSKLNFTLLLLGIEPLDYNKLLELARNESGREALLAQHKNSLVRISLARGEKILRLDEFIHDREKDKGELLWVFTGSRFTKDGRFVGDISLSHIAMWPDDSAVVNLFSDRGNPYRGELGFVMNPKNKELKKDQEFELVFEAYK</sequence>
<dbReference type="InterPro" id="IPR047750">
    <property type="entry name" value="YdjY-like"/>
</dbReference>
<proteinExistence type="predicted"/>
<dbReference type="KEGG" id="dal:Dalk_0343"/>
<dbReference type="HOGENOM" id="CLU_1154962_0_0_7"/>
<dbReference type="NCBIfam" id="NF040466">
    <property type="entry name" value="ydjY_domain"/>
    <property type="match status" value="1"/>
</dbReference>
<accession>B8F920</accession>
<gene>
    <name evidence="1" type="ordered locus">Dalk_0343</name>
</gene>
<dbReference type="AlphaFoldDB" id="B8F920"/>
<name>B8F920_DESAL</name>
<protein>
    <submittedName>
        <fullName evidence="1">Uncharacterized protein</fullName>
    </submittedName>
</protein>
<dbReference type="eggNOG" id="ENOG50311H8">
    <property type="taxonomic scope" value="Bacteria"/>
</dbReference>
<dbReference type="EMBL" id="CP001322">
    <property type="protein sequence ID" value="ACL02052.1"/>
    <property type="molecule type" value="Genomic_DNA"/>
</dbReference>
<organism evidence="1 2">
    <name type="scientific">Desulfatibacillum aliphaticivorans</name>
    <dbReference type="NCBI Taxonomy" id="218208"/>
    <lineage>
        <taxon>Bacteria</taxon>
        <taxon>Pseudomonadati</taxon>
        <taxon>Thermodesulfobacteriota</taxon>
        <taxon>Desulfobacteria</taxon>
        <taxon>Desulfobacterales</taxon>
        <taxon>Desulfatibacillaceae</taxon>
        <taxon>Desulfatibacillum</taxon>
    </lineage>
</organism>
<evidence type="ECO:0000313" key="1">
    <source>
        <dbReference type="EMBL" id="ACL02052.1"/>
    </source>
</evidence>
<reference evidence="1 2" key="1">
    <citation type="journal article" date="2012" name="Environ. Microbiol.">
        <title>The genome sequence of Desulfatibacillum alkenivorans AK-01: a blueprint for anaerobic alkane oxidation.</title>
        <authorList>
            <person name="Callaghan A.V."/>
            <person name="Morris B.E."/>
            <person name="Pereira I.A."/>
            <person name="McInerney M.J."/>
            <person name="Austin R.N."/>
            <person name="Groves J.T."/>
            <person name="Kukor J.J."/>
            <person name="Suflita J.M."/>
            <person name="Young L.Y."/>
            <person name="Zylstra G.J."/>
            <person name="Wawrik B."/>
        </authorList>
    </citation>
    <scope>NUCLEOTIDE SEQUENCE [LARGE SCALE GENOMIC DNA]</scope>
    <source>
        <strain evidence="1 2">AK-01</strain>
    </source>
</reference>